<dbReference type="Proteomes" id="UP000765802">
    <property type="component" value="Unassembled WGS sequence"/>
</dbReference>
<proteinExistence type="predicted"/>
<evidence type="ECO:0000313" key="2">
    <source>
        <dbReference type="Proteomes" id="UP000765802"/>
    </source>
</evidence>
<comment type="caution">
    <text evidence="1">The sequence shown here is derived from an EMBL/GenBank/DDBJ whole genome shotgun (WGS) entry which is preliminary data.</text>
</comment>
<evidence type="ECO:0000313" key="1">
    <source>
        <dbReference type="EMBL" id="MBC6491275.1"/>
    </source>
</evidence>
<gene>
    <name evidence="1" type="ORF">BC349_09545</name>
</gene>
<organism evidence="1 2">
    <name type="scientific">Flavihumibacter stibioxidans</name>
    <dbReference type="NCBI Taxonomy" id="1834163"/>
    <lineage>
        <taxon>Bacteria</taxon>
        <taxon>Pseudomonadati</taxon>
        <taxon>Bacteroidota</taxon>
        <taxon>Chitinophagia</taxon>
        <taxon>Chitinophagales</taxon>
        <taxon>Chitinophagaceae</taxon>
        <taxon>Flavihumibacter</taxon>
    </lineage>
</organism>
<accession>A0ABR7M965</accession>
<protein>
    <submittedName>
        <fullName evidence="1">Uncharacterized protein</fullName>
    </submittedName>
</protein>
<dbReference type="EMBL" id="MBUA01000012">
    <property type="protein sequence ID" value="MBC6491275.1"/>
    <property type="molecule type" value="Genomic_DNA"/>
</dbReference>
<name>A0ABR7M965_9BACT</name>
<reference evidence="1 2" key="1">
    <citation type="submission" date="2016-07" db="EMBL/GenBank/DDBJ databases">
        <title>Genome analysis of Flavihumibacter stibioxidans YS-17.</title>
        <authorList>
            <person name="Shi K."/>
            <person name="Han Y."/>
            <person name="Wang G."/>
        </authorList>
    </citation>
    <scope>NUCLEOTIDE SEQUENCE [LARGE SCALE GENOMIC DNA]</scope>
    <source>
        <strain evidence="1 2">YS-17</strain>
    </source>
</reference>
<sequence>MNSKTILVKSFPHYHISKLKIGFLLPGKREKYLQKRVLVRVWGQTSAAKQPEGEKDSQAIK</sequence>
<keyword evidence="2" id="KW-1185">Reference proteome</keyword>